<dbReference type="EMBL" id="JBCEZU010000145">
    <property type="protein sequence ID" value="KAK9524928.1"/>
    <property type="molecule type" value="Genomic_DNA"/>
</dbReference>
<dbReference type="Gene3D" id="2.60.120.40">
    <property type="match status" value="1"/>
</dbReference>
<accession>A0AAW1ERN8</accession>
<protein>
    <recommendedName>
        <fullName evidence="6">C1q domain-containing protein</fullName>
    </recommendedName>
</protein>
<feature type="signal peptide" evidence="5">
    <location>
        <begin position="1"/>
        <end position="19"/>
    </location>
</feature>
<comment type="caution">
    <text evidence="7">The sequence shown here is derived from an EMBL/GenBank/DDBJ whole genome shotgun (WGS) entry which is preliminary data.</text>
</comment>
<evidence type="ECO:0000313" key="8">
    <source>
        <dbReference type="Proteomes" id="UP001488805"/>
    </source>
</evidence>
<feature type="coiled-coil region" evidence="4">
    <location>
        <begin position="43"/>
        <end position="73"/>
    </location>
</feature>
<sequence>MENFSVMMAVCLLAGLSECQTGATQPSCNPLIYTVLKELGALGEKLAATARALEETNKRLEASEKKLSALENSAEYQGRPRIAFSATFSTDVTIGPVTVLYALVYNHVLFNTGGHYSPVTGYFTAPVQGVYYFTFTSFCWSGSSGGGLYRNGNSIVSWYGNLNSSSRSNSAILQLQVGDHVNVRLWENQKISGHPNNYSTFSGFLIFPV</sequence>
<dbReference type="PRINTS" id="PR00007">
    <property type="entry name" value="COMPLEMNTC1Q"/>
</dbReference>
<dbReference type="PANTHER" id="PTHR15427">
    <property type="entry name" value="EMILIN ELASTIN MICROFIBRIL INTERFACE-LOCATED PROTEIN ELASTIN MICROFIBRIL INTERFACER"/>
    <property type="match status" value="1"/>
</dbReference>
<evidence type="ECO:0000256" key="1">
    <source>
        <dbReference type="ARBA" id="ARBA00004498"/>
    </source>
</evidence>
<feature type="chain" id="PRO_5043542054" description="C1q domain-containing protein" evidence="5">
    <location>
        <begin position="20"/>
        <end position="209"/>
    </location>
</feature>
<keyword evidence="4" id="KW-0175">Coiled coil</keyword>
<keyword evidence="8" id="KW-1185">Reference proteome</keyword>
<dbReference type="PANTHER" id="PTHR15427:SF50">
    <property type="entry name" value="COMPLEMENT C1Q TUMOR NECROSIS FACTOR-RELATED PROTEIN 2-LIKE"/>
    <property type="match status" value="1"/>
</dbReference>
<dbReference type="Proteomes" id="UP001488805">
    <property type="component" value="Unassembled WGS sequence"/>
</dbReference>
<evidence type="ECO:0000313" key="7">
    <source>
        <dbReference type="EMBL" id="KAK9524928.1"/>
    </source>
</evidence>
<evidence type="ECO:0000256" key="4">
    <source>
        <dbReference type="SAM" id="Coils"/>
    </source>
</evidence>
<organism evidence="7 8">
    <name type="scientific">Zoarces viviparus</name>
    <name type="common">Viviparous eelpout</name>
    <name type="synonym">Blennius viviparus</name>
    <dbReference type="NCBI Taxonomy" id="48416"/>
    <lineage>
        <taxon>Eukaryota</taxon>
        <taxon>Metazoa</taxon>
        <taxon>Chordata</taxon>
        <taxon>Craniata</taxon>
        <taxon>Vertebrata</taxon>
        <taxon>Euteleostomi</taxon>
        <taxon>Actinopterygii</taxon>
        <taxon>Neopterygii</taxon>
        <taxon>Teleostei</taxon>
        <taxon>Neoteleostei</taxon>
        <taxon>Acanthomorphata</taxon>
        <taxon>Eupercaria</taxon>
        <taxon>Perciformes</taxon>
        <taxon>Cottioidei</taxon>
        <taxon>Zoarcales</taxon>
        <taxon>Zoarcidae</taxon>
        <taxon>Zoarcinae</taxon>
        <taxon>Zoarces</taxon>
    </lineage>
</organism>
<dbReference type="InterPro" id="IPR008983">
    <property type="entry name" value="Tumour_necrosis_fac-like_dom"/>
</dbReference>
<dbReference type="Pfam" id="PF00386">
    <property type="entry name" value="C1q"/>
    <property type="match status" value="1"/>
</dbReference>
<dbReference type="PROSITE" id="PS50871">
    <property type="entry name" value="C1Q"/>
    <property type="match status" value="1"/>
</dbReference>
<reference evidence="7 8" key="1">
    <citation type="journal article" date="2024" name="Genome Biol. Evol.">
        <title>Chromosome-level genome assembly of the viviparous eelpout Zoarces viviparus.</title>
        <authorList>
            <person name="Fuhrmann N."/>
            <person name="Brasseur M.V."/>
            <person name="Bakowski C.E."/>
            <person name="Podsiadlowski L."/>
            <person name="Prost S."/>
            <person name="Krehenwinkel H."/>
            <person name="Mayer C."/>
        </authorList>
    </citation>
    <scope>NUCLEOTIDE SEQUENCE [LARGE SCALE GENOMIC DNA]</scope>
    <source>
        <strain evidence="7">NO-MEL_2022_Ind0_liver</strain>
    </source>
</reference>
<dbReference type="InterPro" id="IPR001073">
    <property type="entry name" value="C1q_dom"/>
</dbReference>
<evidence type="ECO:0000256" key="2">
    <source>
        <dbReference type="ARBA" id="ARBA00022525"/>
    </source>
</evidence>
<dbReference type="AlphaFoldDB" id="A0AAW1ERN8"/>
<feature type="domain" description="C1q" evidence="6">
    <location>
        <begin position="77"/>
        <end position="209"/>
    </location>
</feature>
<evidence type="ECO:0000259" key="6">
    <source>
        <dbReference type="PROSITE" id="PS50871"/>
    </source>
</evidence>
<dbReference type="InterPro" id="IPR050392">
    <property type="entry name" value="Collagen/C1q_domain"/>
</dbReference>
<proteinExistence type="predicted"/>
<keyword evidence="2" id="KW-0964">Secreted</keyword>
<dbReference type="SMART" id="SM00110">
    <property type="entry name" value="C1Q"/>
    <property type="match status" value="1"/>
</dbReference>
<evidence type="ECO:0000256" key="3">
    <source>
        <dbReference type="ARBA" id="ARBA00022530"/>
    </source>
</evidence>
<keyword evidence="3" id="KW-0272">Extracellular matrix</keyword>
<keyword evidence="5" id="KW-0732">Signal</keyword>
<dbReference type="SUPFAM" id="SSF49842">
    <property type="entry name" value="TNF-like"/>
    <property type="match status" value="1"/>
</dbReference>
<gene>
    <name evidence="7" type="ORF">VZT92_017285</name>
</gene>
<comment type="subcellular location">
    <subcellularLocation>
        <location evidence="1">Secreted</location>
        <location evidence="1">Extracellular space</location>
        <location evidence="1">Extracellular matrix</location>
    </subcellularLocation>
</comment>
<name>A0AAW1ERN8_ZOAVI</name>
<evidence type="ECO:0000256" key="5">
    <source>
        <dbReference type="SAM" id="SignalP"/>
    </source>
</evidence>